<reference evidence="1" key="1">
    <citation type="submission" date="2022-11" db="EMBL/GenBank/DDBJ databases">
        <authorList>
            <person name="Petersen C."/>
        </authorList>
    </citation>
    <scope>NUCLEOTIDE SEQUENCE</scope>
    <source>
        <strain evidence="1">IBT 21917</strain>
    </source>
</reference>
<dbReference type="OrthoDB" id="4356604at2759"/>
<keyword evidence="2" id="KW-1185">Reference proteome</keyword>
<reference evidence="1" key="2">
    <citation type="journal article" date="2023" name="IMA Fungus">
        <title>Comparative genomic study of the Penicillium genus elucidates a diverse pangenome and 15 lateral gene transfer events.</title>
        <authorList>
            <person name="Petersen C."/>
            <person name="Sorensen T."/>
            <person name="Nielsen M.R."/>
            <person name="Sondergaard T.E."/>
            <person name="Sorensen J.L."/>
            <person name="Fitzpatrick D.A."/>
            <person name="Frisvad J.C."/>
            <person name="Nielsen K.L."/>
        </authorList>
    </citation>
    <scope>NUCLEOTIDE SEQUENCE</scope>
    <source>
        <strain evidence="1">IBT 21917</strain>
    </source>
</reference>
<dbReference type="Proteomes" id="UP001146351">
    <property type="component" value="Unassembled WGS sequence"/>
</dbReference>
<proteinExistence type="predicted"/>
<dbReference type="EMBL" id="JAPQKO010000001">
    <property type="protein sequence ID" value="KAJ5183586.1"/>
    <property type="molecule type" value="Genomic_DNA"/>
</dbReference>
<organism evidence="1 2">
    <name type="scientific">Penicillium capsulatum</name>
    <dbReference type="NCBI Taxonomy" id="69766"/>
    <lineage>
        <taxon>Eukaryota</taxon>
        <taxon>Fungi</taxon>
        <taxon>Dikarya</taxon>
        <taxon>Ascomycota</taxon>
        <taxon>Pezizomycotina</taxon>
        <taxon>Eurotiomycetes</taxon>
        <taxon>Eurotiomycetidae</taxon>
        <taxon>Eurotiales</taxon>
        <taxon>Aspergillaceae</taxon>
        <taxon>Penicillium</taxon>
    </lineage>
</organism>
<dbReference type="AlphaFoldDB" id="A0A9W9IX91"/>
<sequence>MAWTPFAGGHDTGLRARAPQITRSPLWHTYAQKGREKWAELVRRWRTNPLPADARTLSLEELEQEVWDFEDLWCDEAQAPREAESHFLMTLGIRPWEPACFDIVATDVDHPPDTDKDDYGISFHSDYCPKYGGLVAKNSHKETKDDDGNVHLAKNSWSDITWALWCAKCSDEQQSPSGLQWVGRHNVINSDTLQIIYEMRRDVRPSGILNEHDPEPYLIYTLTERNPDFYALLASPNGNGVFYLLKDHLNTLRRSVSEIRVLQRRKVRGGRWVDSGDNPDLLFVFSRTLPRG</sequence>
<protein>
    <submittedName>
        <fullName evidence="1">Uncharacterized protein</fullName>
    </submittedName>
</protein>
<evidence type="ECO:0000313" key="1">
    <source>
        <dbReference type="EMBL" id="KAJ5183586.1"/>
    </source>
</evidence>
<gene>
    <name evidence="1" type="ORF">N7492_001202</name>
</gene>
<comment type="caution">
    <text evidence="1">The sequence shown here is derived from an EMBL/GenBank/DDBJ whole genome shotgun (WGS) entry which is preliminary data.</text>
</comment>
<accession>A0A9W9IX91</accession>
<evidence type="ECO:0000313" key="2">
    <source>
        <dbReference type="Proteomes" id="UP001146351"/>
    </source>
</evidence>
<name>A0A9W9IX91_9EURO</name>